<evidence type="ECO:0000313" key="3">
    <source>
        <dbReference type="Proteomes" id="UP000607197"/>
    </source>
</evidence>
<keyword evidence="1" id="KW-0812">Transmembrane</keyword>
<sequence length="97" mass="9969">MSVETHAETGGRRMVGYLYVVAVSLMAILGLIVGVVIQPNLAANGASNVGSLGPITFALTPLNLAVYGAVMTAITLGVFFLAAGYATRHESRGSSEN</sequence>
<reference evidence="2" key="2">
    <citation type="submission" date="2020-09" db="EMBL/GenBank/DDBJ databases">
        <authorList>
            <person name="Sun Q."/>
            <person name="Ohkuma M."/>
        </authorList>
    </citation>
    <scope>NUCLEOTIDE SEQUENCE</scope>
    <source>
        <strain evidence="2">JCM 19596</strain>
    </source>
</reference>
<dbReference type="AlphaFoldDB" id="A0A830F4B3"/>
<proteinExistence type="predicted"/>
<dbReference type="EMBL" id="BMPG01000002">
    <property type="protein sequence ID" value="GGL61417.1"/>
    <property type="molecule type" value="Genomic_DNA"/>
</dbReference>
<feature type="transmembrane region" description="Helical" evidence="1">
    <location>
        <begin position="64"/>
        <end position="86"/>
    </location>
</feature>
<organism evidence="2 3">
    <name type="scientific">Halocalculus aciditolerans</name>
    <dbReference type="NCBI Taxonomy" id="1383812"/>
    <lineage>
        <taxon>Archaea</taxon>
        <taxon>Methanobacteriati</taxon>
        <taxon>Methanobacteriota</taxon>
        <taxon>Stenosarchaea group</taxon>
        <taxon>Halobacteria</taxon>
        <taxon>Halobacteriales</taxon>
        <taxon>Halobacteriaceae</taxon>
        <taxon>Halocalculus</taxon>
    </lineage>
</organism>
<keyword evidence="3" id="KW-1185">Reference proteome</keyword>
<keyword evidence="1" id="KW-1133">Transmembrane helix</keyword>
<evidence type="ECO:0008006" key="4">
    <source>
        <dbReference type="Google" id="ProtNLM"/>
    </source>
</evidence>
<keyword evidence="1" id="KW-0472">Membrane</keyword>
<dbReference type="Pfam" id="PF24364">
    <property type="entry name" value="DUF7520"/>
    <property type="match status" value="1"/>
</dbReference>
<dbReference type="OrthoDB" id="263463at2157"/>
<accession>A0A830F4B3</accession>
<protein>
    <recommendedName>
        <fullName evidence="4">Cox cluster protein</fullName>
    </recommendedName>
</protein>
<name>A0A830F4B3_9EURY</name>
<dbReference type="InterPro" id="IPR055942">
    <property type="entry name" value="DUF7520"/>
</dbReference>
<evidence type="ECO:0000256" key="1">
    <source>
        <dbReference type="SAM" id="Phobius"/>
    </source>
</evidence>
<gene>
    <name evidence="2" type="ORF">GCM10009039_19490</name>
</gene>
<feature type="transmembrane region" description="Helical" evidence="1">
    <location>
        <begin position="16"/>
        <end position="37"/>
    </location>
</feature>
<reference evidence="2" key="1">
    <citation type="journal article" date="2014" name="Int. J. Syst. Evol. Microbiol.">
        <title>Complete genome sequence of Corynebacterium casei LMG S-19264T (=DSM 44701T), isolated from a smear-ripened cheese.</title>
        <authorList>
            <consortium name="US DOE Joint Genome Institute (JGI-PGF)"/>
            <person name="Walter F."/>
            <person name="Albersmeier A."/>
            <person name="Kalinowski J."/>
            <person name="Ruckert C."/>
        </authorList>
    </citation>
    <scope>NUCLEOTIDE SEQUENCE</scope>
    <source>
        <strain evidence="2">JCM 19596</strain>
    </source>
</reference>
<dbReference type="RefSeq" id="WP_188978396.1">
    <property type="nucleotide sequence ID" value="NZ_BMPG01000002.1"/>
</dbReference>
<dbReference type="Proteomes" id="UP000607197">
    <property type="component" value="Unassembled WGS sequence"/>
</dbReference>
<evidence type="ECO:0000313" key="2">
    <source>
        <dbReference type="EMBL" id="GGL61417.1"/>
    </source>
</evidence>
<comment type="caution">
    <text evidence="2">The sequence shown here is derived from an EMBL/GenBank/DDBJ whole genome shotgun (WGS) entry which is preliminary data.</text>
</comment>